<protein>
    <submittedName>
        <fullName evidence="1">Uncharacterized protein</fullName>
    </submittedName>
</protein>
<accession>A0A6B9Z9B8</accession>
<name>A0A6B9Z9B8_9BACT</name>
<reference evidence="1 2" key="1">
    <citation type="submission" date="2020-01" db="EMBL/GenBank/DDBJ databases">
        <title>Complete genome sequence of Chitinophaga sp. H33E-04 isolated from quinoa roots.</title>
        <authorList>
            <person name="Weon H.-Y."/>
            <person name="Lee S.A."/>
        </authorList>
    </citation>
    <scope>NUCLEOTIDE SEQUENCE [LARGE SCALE GENOMIC DNA]</scope>
    <source>
        <strain evidence="1 2">H33E-04</strain>
    </source>
</reference>
<sequence>MKTRIITVPIDKEAQYELDYDRAEPHQLIEIMIDQSEFKELDSAGVFDRINEIADAMIDDYEDDGIVEKEKLQKVLASDVFDIPVTTNKLKELKSLFIEALQRGTGVFFYF</sequence>
<dbReference type="RefSeq" id="WP_162330279.1">
    <property type="nucleotide sequence ID" value="NZ_CP048113.1"/>
</dbReference>
<dbReference type="AlphaFoldDB" id="A0A6B9Z9B8"/>
<evidence type="ECO:0000313" key="1">
    <source>
        <dbReference type="EMBL" id="QHS58576.1"/>
    </source>
</evidence>
<gene>
    <name evidence="1" type="ORF">GWR21_02885</name>
</gene>
<evidence type="ECO:0000313" key="2">
    <source>
        <dbReference type="Proteomes" id="UP000476411"/>
    </source>
</evidence>
<dbReference type="KEGG" id="chih:GWR21_02885"/>
<dbReference type="Gene3D" id="3.40.1760.20">
    <property type="match status" value="1"/>
</dbReference>
<dbReference type="Proteomes" id="UP000476411">
    <property type="component" value="Chromosome"/>
</dbReference>
<dbReference type="InterPro" id="IPR038223">
    <property type="entry name" value="DMP12_sf"/>
</dbReference>
<keyword evidence="2" id="KW-1185">Reference proteome</keyword>
<organism evidence="1 2">
    <name type="scientific">Chitinophaga agri</name>
    <dbReference type="NCBI Taxonomy" id="2703787"/>
    <lineage>
        <taxon>Bacteria</taxon>
        <taxon>Pseudomonadati</taxon>
        <taxon>Bacteroidota</taxon>
        <taxon>Chitinophagia</taxon>
        <taxon>Chitinophagales</taxon>
        <taxon>Chitinophagaceae</taxon>
        <taxon>Chitinophaga</taxon>
    </lineage>
</organism>
<dbReference type="EMBL" id="CP048113">
    <property type="protein sequence ID" value="QHS58576.1"/>
    <property type="molecule type" value="Genomic_DNA"/>
</dbReference>
<proteinExistence type="predicted"/>